<name>A0ABR3W8E3_9PEZI</name>
<dbReference type="InterPro" id="IPR011057">
    <property type="entry name" value="Mss4-like_sf"/>
</dbReference>
<evidence type="ECO:0000256" key="4">
    <source>
        <dbReference type="ARBA" id="ARBA00023239"/>
    </source>
</evidence>
<gene>
    <name evidence="6" type="ORF">VTK73DRAFT_8573</name>
</gene>
<dbReference type="Pfam" id="PF04828">
    <property type="entry name" value="GFA"/>
    <property type="match status" value="1"/>
</dbReference>
<comment type="caution">
    <text evidence="6">The sequence shown here is derived from an EMBL/GenBank/DDBJ whole genome shotgun (WGS) entry which is preliminary data.</text>
</comment>
<accession>A0ABR3W8E3</accession>
<feature type="domain" description="CENP-V/GFA" evidence="5">
    <location>
        <begin position="5"/>
        <end position="131"/>
    </location>
</feature>
<sequence length="142" mass="15570">MSKLYTGQCLCGGVRLSAASPPVAVLSCFCRHCSKGSGGTHQVIAKFADKDIQVEARDGALETYTFDDTGSGLPKDKVFCRICGVPMWTVPGHVKGRFLMVRAAVIDSGPELKPQFEIYTKYRPSWVPPVEGASQWQEMRVE</sequence>
<keyword evidence="2" id="KW-0479">Metal-binding</keyword>
<evidence type="ECO:0000313" key="6">
    <source>
        <dbReference type="EMBL" id="KAL1855341.1"/>
    </source>
</evidence>
<evidence type="ECO:0000313" key="7">
    <source>
        <dbReference type="Proteomes" id="UP001586593"/>
    </source>
</evidence>
<dbReference type="Proteomes" id="UP001586593">
    <property type="component" value="Unassembled WGS sequence"/>
</dbReference>
<dbReference type="PANTHER" id="PTHR33337">
    <property type="entry name" value="GFA DOMAIN-CONTAINING PROTEIN"/>
    <property type="match status" value="1"/>
</dbReference>
<dbReference type="PROSITE" id="PS51257">
    <property type="entry name" value="PROKAR_LIPOPROTEIN"/>
    <property type="match status" value="1"/>
</dbReference>
<proteinExistence type="inferred from homology"/>
<dbReference type="EMBL" id="JAZHXJ010000630">
    <property type="protein sequence ID" value="KAL1855341.1"/>
    <property type="molecule type" value="Genomic_DNA"/>
</dbReference>
<organism evidence="6 7">
    <name type="scientific">Phialemonium thermophilum</name>
    <dbReference type="NCBI Taxonomy" id="223376"/>
    <lineage>
        <taxon>Eukaryota</taxon>
        <taxon>Fungi</taxon>
        <taxon>Dikarya</taxon>
        <taxon>Ascomycota</taxon>
        <taxon>Pezizomycotina</taxon>
        <taxon>Sordariomycetes</taxon>
        <taxon>Sordariomycetidae</taxon>
        <taxon>Cephalothecales</taxon>
        <taxon>Cephalothecaceae</taxon>
        <taxon>Phialemonium</taxon>
    </lineage>
</organism>
<comment type="similarity">
    <text evidence="1">Belongs to the Gfa family.</text>
</comment>
<evidence type="ECO:0000256" key="2">
    <source>
        <dbReference type="ARBA" id="ARBA00022723"/>
    </source>
</evidence>
<protein>
    <recommendedName>
        <fullName evidence="5">CENP-V/GFA domain-containing protein</fullName>
    </recommendedName>
</protein>
<keyword evidence="7" id="KW-1185">Reference proteome</keyword>
<reference evidence="6 7" key="1">
    <citation type="journal article" date="2024" name="Commun. Biol.">
        <title>Comparative genomic analysis of thermophilic fungi reveals convergent evolutionary adaptations and gene losses.</title>
        <authorList>
            <person name="Steindorff A.S."/>
            <person name="Aguilar-Pontes M.V."/>
            <person name="Robinson A.J."/>
            <person name="Andreopoulos B."/>
            <person name="LaButti K."/>
            <person name="Kuo A."/>
            <person name="Mondo S."/>
            <person name="Riley R."/>
            <person name="Otillar R."/>
            <person name="Haridas S."/>
            <person name="Lipzen A."/>
            <person name="Grimwood J."/>
            <person name="Schmutz J."/>
            <person name="Clum A."/>
            <person name="Reid I.D."/>
            <person name="Moisan M.C."/>
            <person name="Butler G."/>
            <person name="Nguyen T.T.M."/>
            <person name="Dewar K."/>
            <person name="Conant G."/>
            <person name="Drula E."/>
            <person name="Henrissat B."/>
            <person name="Hansel C."/>
            <person name="Singer S."/>
            <person name="Hutchinson M.I."/>
            <person name="de Vries R.P."/>
            <person name="Natvig D.O."/>
            <person name="Powell A.J."/>
            <person name="Tsang A."/>
            <person name="Grigoriev I.V."/>
        </authorList>
    </citation>
    <scope>NUCLEOTIDE SEQUENCE [LARGE SCALE GENOMIC DNA]</scope>
    <source>
        <strain evidence="6 7">ATCC 24622</strain>
    </source>
</reference>
<keyword evidence="4" id="KW-0456">Lyase</keyword>
<dbReference type="SUPFAM" id="SSF51316">
    <property type="entry name" value="Mss4-like"/>
    <property type="match status" value="1"/>
</dbReference>
<dbReference type="InterPro" id="IPR006913">
    <property type="entry name" value="CENP-V/GFA"/>
</dbReference>
<dbReference type="PROSITE" id="PS51891">
    <property type="entry name" value="CENP_V_GFA"/>
    <property type="match status" value="1"/>
</dbReference>
<evidence type="ECO:0000256" key="3">
    <source>
        <dbReference type="ARBA" id="ARBA00022833"/>
    </source>
</evidence>
<evidence type="ECO:0000256" key="1">
    <source>
        <dbReference type="ARBA" id="ARBA00005495"/>
    </source>
</evidence>
<dbReference type="PANTHER" id="PTHR33337:SF30">
    <property type="entry name" value="DUF636 DOMAIN PROTEIN (AFU_ORTHOLOGUE AFUA_1G03180)"/>
    <property type="match status" value="1"/>
</dbReference>
<evidence type="ECO:0000259" key="5">
    <source>
        <dbReference type="PROSITE" id="PS51891"/>
    </source>
</evidence>
<keyword evidence="3" id="KW-0862">Zinc</keyword>
<dbReference type="Gene3D" id="3.90.1590.10">
    <property type="entry name" value="glutathione-dependent formaldehyde- activating enzyme (gfa)"/>
    <property type="match status" value="1"/>
</dbReference>